<dbReference type="AlphaFoldDB" id="A0A812WCZ3"/>
<reference evidence="1" key="1">
    <citation type="submission" date="2021-02" db="EMBL/GenBank/DDBJ databases">
        <authorList>
            <person name="Dougan E. K."/>
            <person name="Rhodes N."/>
            <person name="Thang M."/>
            <person name="Chan C."/>
        </authorList>
    </citation>
    <scope>NUCLEOTIDE SEQUENCE</scope>
</reference>
<accession>A0A812WCZ3</accession>
<protein>
    <submittedName>
        <fullName evidence="1">Uncharacterized protein</fullName>
    </submittedName>
</protein>
<dbReference type="EMBL" id="CAJNIZ010043825">
    <property type="protein sequence ID" value="CAE7669957.1"/>
    <property type="molecule type" value="Genomic_DNA"/>
</dbReference>
<dbReference type="OrthoDB" id="443173at2759"/>
<proteinExistence type="predicted"/>
<comment type="caution">
    <text evidence="1">The sequence shown here is derived from an EMBL/GenBank/DDBJ whole genome shotgun (WGS) entry which is preliminary data.</text>
</comment>
<name>A0A812WCZ3_SYMPI</name>
<keyword evidence="2" id="KW-1185">Reference proteome</keyword>
<gene>
    <name evidence="1" type="ORF">SPIL2461_LOCUS18451</name>
</gene>
<evidence type="ECO:0000313" key="1">
    <source>
        <dbReference type="EMBL" id="CAE7669957.1"/>
    </source>
</evidence>
<evidence type="ECO:0000313" key="2">
    <source>
        <dbReference type="Proteomes" id="UP000649617"/>
    </source>
</evidence>
<dbReference type="Proteomes" id="UP000649617">
    <property type="component" value="Unassembled WGS sequence"/>
</dbReference>
<organism evidence="1 2">
    <name type="scientific">Symbiodinium pilosum</name>
    <name type="common">Dinoflagellate</name>
    <dbReference type="NCBI Taxonomy" id="2952"/>
    <lineage>
        <taxon>Eukaryota</taxon>
        <taxon>Sar</taxon>
        <taxon>Alveolata</taxon>
        <taxon>Dinophyceae</taxon>
        <taxon>Suessiales</taxon>
        <taxon>Symbiodiniaceae</taxon>
        <taxon>Symbiodinium</taxon>
    </lineage>
</organism>
<sequence length="140" mass="15860">MPSVNWEKLFHELDIPIVYAREVLDKYRMMSASQEPGVDLYVQCKRKAMGQALKQLAGRADSDVVFVSVGDSHVEAEAATDLVWCRDQGIHHRIIKLQDEPTIEDLTRQLQELQELLPVVCGVEGDTRFEPPAGKRMVMP</sequence>